<dbReference type="PANTHER" id="PTHR35786:SF1">
    <property type="entry name" value="REDOX-SENSING TRANSCRIPTIONAL REPRESSOR REX 1"/>
    <property type="match status" value="1"/>
</dbReference>
<dbReference type="NCBIfam" id="NF003989">
    <property type="entry name" value="PRK05472.1-3"/>
    <property type="match status" value="1"/>
</dbReference>
<name>A0A538TVM8_UNCEI</name>
<reference evidence="9 10" key="1">
    <citation type="journal article" date="2019" name="Nat. Microbiol.">
        <title>Mediterranean grassland soil C-N compound turnover is dependent on rainfall and depth, and is mediated by genomically divergent microorganisms.</title>
        <authorList>
            <person name="Diamond S."/>
            <person name="Andeer P.F."/>
            <person name="Li Z."/>
            <person name="Crits-Christoph A."/>
            <person name="Burstein D."/>
            <person name="Anantharaman K."/>
            <person name="Lane K.R."/>
            <person name="Thomas B.C."/>
            <person name="Pan C."/>
            <person name="Northen T.R."/>
            <person name="Banfield J.F."/>
        </authorList>
    </citation>
    <scope>NUCLEOTIDE SEQUENCE [LARGE SCALE GENOMIC DNA]</scope>
    <source>
        <strain evidence="9">WS_8</strain>
    </source>
</reference>
<dbReference type="InterPro" id="IPR036388">
    <property type="entry name" value="WH-like_DNA-bd_sf"/>
</dbReference>
<comment type="subcellular location">
    <subcellularLocation>
        <location evidence="7">Cytoplasm</location>
    </subcellularLocation>
</comment>
<evidence type="ECO:0000259" key="8">
    <source>
        <dbReference type="SMART" id="SM00881"/>
    </source>
</evidence>
<keyword evidence="1 7" id="KW-0963">Cytoplasm</keyword>
<dbReference type="NCBIfam" id="NF003996">
    <property type="entry name" value="PRK05472.2-5"/>
    <property type="match status" value="1"/>
</dbReference>
<feature type="binding site" evidence="7">
    <location>
        <begin position="88"/>
        <end position="93"/>
    </location>
    <ligand>
        <name>NAD(+)</name>
        <dbReference type="ChEBI" id="CHEBI:57540"/>
    </ligand>
</feature>
<evidence type="ECO:0000256" key="3">
    <source>
        <dbReference type="ARBA" id="ARBA00023015"/>
    </source>
</evidence>
<protein>
    <recommendedName>
        <fullName evidence="7">Redox-sensing transcriptional repressor Rex</fullName>
    </recommendedName>
</protein>
<accession>A0A538TVM8</accession>
<dbReference type="InterPro" id="IPR058236">
    <property type="entry name" value="Rex_actinobacterial-type"/>
</dbReference>
<dbReference type="SUPFAM" id="SSF51735">
    <property type="entry name" value="NAD(P)-binding Rossmann-fold domains"/>
    <property type="match status" value="1"/>
</dbReference>
<dbReference type="PANTHER" id="PTHR35786">
    <property type="entry name" value="REDOX-SENSING TRANSCRIPTIONAL REPRESSOR REX"/>
    <property type="match status" value="1"/>
</dbReference>
<evidence type="ECO:0000256" key="2">
    <source>
        <dbReference type="ARBA" id="ARBA00022491"/>
    </source>
</evidence>
<evidence type="ECO:0000313" key="9">
    <source>
        <dbReference type="EMBL" id="TMQ67677.1"/>
    </source>
</evidence>
<comment type="function">
    <text evidence="7">Modulates transcription in response to changes in cellular NADH/NAD(+) redox state.</text>
</comment>
<dbReference type="Pfam" id="PF06971">
    <property type="entry name" value="Put_DNA-bind_N"/>
    <property type="match status" value="1"/>
</dbReference>
<dbReference type="HAMAP" id="MF_01131">
    <property type="entry name" value="Rex"/>
    <property type="match status" value="1"/>
</dbReference>
<feature type="domain" description="CoA-binding" evidence="8">
    <location>
        <begin position="77"/>
        <end position="178"/>
    </location>
</feature>
<dbReference type="NCBIfam" id="NF003995">
    <property type="entry name" value="PRK05472.2-4"/>
    <property type="match status" value="1"/>
</dbReference>
<sequence>MTRIAESTVRRLSHYYRVLEEVEAEGGRLISSHRLAQREGITSAQVRKDLSYFGSFGRRGLGYNVVHLRHEIRWILGLDRRWRVALVGAGNIGTALLSYRGFAQQGFEVTAVFDRDPSRVGQRVGDLVVQDVSRLAAVAAEQAFDMGVIATTLASAQQVADALVAAGVRGILNFAPRKLFVPAHVALRTVDMAVELESLSFALSQARGPRRRVPGRGGSGGGR</sequence>
<dbReference type="SUPFAM" id="SSF46785">
    <property type="entry name" value="Winged helix' DNA-binding domain"/>
    <property type="match status" value="1"/>
</dbReference>
<evidence type="ECO:0000256" key="6">
    <source>
        <dbReference type="ARBA" id="ARBA00023163"/>
    </source>
</evidence>
<dbReference type="AlphaFoldDB" id="A0A538TVM8"/>
<dbReference type="GO" id="GO:0003677">
    <property type="term" value="F:DNA binding"/>
    <property type="evidence" value="ECO:0007669"/>
    <property type="project" value="UniProtKB-UniRule"/>
</dbReference>
<organism evidence="9 10">
    <name type="scientific">Eiseniibacteriota bacterium</name>
    <dbReference type="NCBI Taxonomy" id="2212470"/>
    <lineage>
        <taxon>Bacteria</taxon>
        <taxon>Candidatus Eiseniibacteriota</taxon>
    </lineage>
</organism>
<evidence type="ECO:0000256" key="7">
    <source>
        <dbReference type="HAMAP-Rule" id="MF_01131"/>
    </source>
</evidence>
<evidence type="ECO:0000256" key="5">
    <source>
        <dbReference type="ARBA" id="ARBA00023125"/>
    </source>
</evidence>
<evidence type="ECO:0000256" key="4">
    <source>
        <dbReference type="ARBA" id="ARBA00023027"/>
    </source>
</evidence>
<keyword evidence="6 7" id="KW-0804">Transcription</keyword>
<evidence type="ECO:0000256" key="1">
    <source>
        <dbReference type="ARBA" id="ARBA00022490"/>
    </source>
</evidence>
<comment type="caution">
    <text evidence="9">The sequence shown here is derived from an EMBL/GenBank/DDBJ whole genome shotgun (WGS) entry which is preliminary data.</text>
</comment>
<dbReference type="GO" id="GO:0045892">
    <property type="term" value="P:negative regulation of DNA-templated transcription"/>
    <property type="evidence" value="ECO:0007669"/>
    <property type="project" value="InterPro"/>
</dbReference>
<feature type="DNA-binding region" description="H-T-H motif" evidence="7">
    <location>
        <begin position="14"/>
        <end position="53"/>
    </location>
</feature>
<dbReference type="InterPro" id="IPR022876">
    <property type="entry name" value="Tscrpt_rep_Rex"/>
</dbReference>
<dbReference type="NCBIfam" id="NF003993">
    <property type="entry name" value="PRK05472.2-2"/>
    <property type="match status" value="1"/>
</dbReference>
<dbReference type="GO" id="GO:0005737">
    <property type="term" value="C:cytoplasm"/>
    <property type="evidence" value="ECO:0007669"/>
    <property type="project" value="UniProtKB-SubCell"/>
</dbReference>
<dbReference type="InterPro" id="IPR036291">
    <property type="entry name" value="NAD(P)-bd_dom_sf"/>
</dbReference>
<evidence type="ECO:0000313" key="10">
    <source>
        <dbReference type="Proteomes" id="UP000316609"/>
    </source>
</evidence>
<comment type="subunit">
    <text evidence="7">Homodimer.</text>
</comment>
<dbReference type="InterPro" id="IPR009718">
    <property type="entry name" value="Rex_DNA-bd_C_dom"/>
</dbReference>
<dbReference type="EMBL" id="VBOY01000033">
    <property type="protein sequence ID" value="TMQ67677.1"/>
    <property type="molecule type" value="Genomic_DNA"/>
</dbReference>
<gene>
    <name evidence="7" type="primary">rex</name>
    <name evidence="9" type="ORF">E6K78_04075</name>
</gene>
<dbReference type="Gene3D" id="3.40.50.720">
    <property type="entry name" value="NAD(P)-binding Rossmann-like Domain"/>
    <property type="match status" value="1"/>
</dbReference>
<dbReference type="Gene3D" id="1.10.10.10">
    <property type="entry name" value="Winged helix-like DNA-binding domain superfamily/Winged helix DNA-binding domain"/>
    <property type="match status" value="1"/>
</dbReference>
<dbReference type="InterPro" id="IPR036390">
    <property type="entry name" value="WH_DNA-bd_sf"/>
</dbReference>
<dbReference type="InterPro" id="IPR003781">
    <property type="entry name" value="CoA-bd"/>
</dbReference>
<dbReference type="SMART" id="SM00881">
    <property type="entry name" value="CoA_binding"/>
    <property type="match status" value="1"/>
</dbReference>
<dbReference type="NCBIfam" id="NF003992">
    <property type="entry name" value="PRK05472.2-1"/>
    <property type="match status" value="1"/>
</dbReference>
<dbReference type="Pfam" id="PF02629">
    <property type="entry name" value="CoA_binding"/>
    <property type="match status" value="1"/>
</dbReference>
<keyword evidence="3 7" id="KW-0805">Transcription regulation</keyword>
<dbReference type="Proteomes" id="UP000316609">
    <property type="component" value="Unassembled WGS sequence"/>
</dbReference>
<keyword evidence="5 7" id="KW-0238">DNA-binding</keyword>
<dbReference type="GO" id="GO:0051775">
    <property type="term" value="P:response to redox state"/>
    <property type="evidence" value="ECO:0007669"/>
    <property type="project" value="InterPro"/>
</dbReference>
<dbReference type="GO" id="GO:0003700">
    <property type="term" value="F:DNA-binding transcription factor activity"/>
    <property type="evidence" value="ECO:0007669"/>
    <property type="project" value="UniProtKB-UniRule"/>
</dbReference>
<keyword evidence="4 7" id="KW-0520">NAD</keyword>
<comment type="similarity">
    <text evidence="7">Belongs to the transcriptional regulatory Rex family.</text>
</comment>
<proteinExistence type="inferred from homology"/>
<dbReference type="NCBIfam" id="NF003994">
    <property type="entry name" value="PRK05472.2-3"/>
    <property type="match status" value="1"/>
</dbReference>
<keyword evidence="2 7" id="KW-0678">Repressor</keyword>